<keyword evidence="4" id="KW-0808">Transferase</keyword>
<feature type="domain" description="Phosphoribosyltransferase" evidence="3">
    <location>
        <begin position="156"/>
        <end position="231"/>
    </location>
</feature>
<dbReference type="Gene3D" id="3.40.50.2020">
    <property type="match status" value="1"/>
</dbReference>
<dbReference type="PANTHER" id="PTHR47505">
    <property type="entry name" value="DNA UTILIZATION PROTEIN YHGH"/>
    <property type="match status" value="1"/>
</dbReference>
<dbReference type="GO" id="GO:0016740">
    <property type="term" value="F:transferase activity"/>
    <property type="evidence" value="ECO:0007669"/>
    <property type="project" value="UniProtKB-KW"/>
</dbReference>
<reference evidence="4 5" key="1">
    <citation type="submission" date="2018-09" db="EMBL/GenBank/DDBJ databases">
        <title>Characterization of the phylogenetic diversity of five novel species belonging to the genus Bifidobacterium.</title>
        <authorList>
            <person name="Lugli G.A."/>
            <person name="Duranti S."/>
            <person name="Milani C."/>
        </authorList>
    </citation>
    <scope>NUCLEOTIDE SEQUENCE [LARGE SCALE GENOMIC DNA]</scope>
    <source>
        <strain evidence="4 5">2034B</strain>
    </source>
</reference>
<evidence type="ECO:0000256" key="1">
    <source>
        <dbReference type="ARBA" id="ARBA00008007"/>
    </source>
</evidence>
<comment type="similarity">
    <text evidence="1">Belongs to the ComF/GntX family.</text>
</comment>
<dbReference type="Pfam" id="PF00156">
    <property type="entry name" value="Pribosyltran"/>
    <property type="match status" value="1"/>
</dbReference>
<organism evidence="4 5">
    <name type="scientific">Bifidobacterium goeldii</name>
    <dbReference type="NCBI Taxonomy" id="2306975"/>
    <lineage>
        <taxon>Bacteria</taxon>
        <taxon>Bacillati</taxon>
        <taxon>Actinomycetota</taxon>
        <taxon>Actinomycetes</taxon>
        <taxon>Bifidobacteriales</taxon>
        <taxon>Bifidobacteriaceae</taxon>
        <taxon>Bifidobacterium</taxon>
    </lineage>
</organism>
<evidence type="ECO:0000259" key="3">
    <source>
        <dbReference type="Pfam" id="PF00156"/>
    </source>
</evidence>
<dbReference type="InterPro" id="IPR051910">
    <property type="entry name" value="ComF/GntX_DNA_util-trans"/>
</dbReference>
<dbReference type="InterPro" id="IPR000836">
    <property type="entry name" value="PRTase_dom"/>
</dbReference>
<dbReference type="CDD" id="cd06223">
    <property type="entry name" value="PRTases_typeI"/>
    <property type="match status" value="1"/>
</dbReference>
<dbReference type="Proteomes" id="UP000287533">
    <property type="component" value="Unassembled WGS sequence"/>
</dbReference>
<sequence>MPDEIVCNDCMRLLHDWQQLPMPGTTCGALTCGMYRGNIRQAILAWKDHGDEECNTPFAIALADLLTVLLRHNGYSTYRTDNASASNMGGTDHATGRTDRPVLLVPAPSSRSSMRRRGRWHMRALAVRAARMLSHQGFDVRVIPLLRTTGVSSKSVQMNTIAQRSHRLAGRIAVQRRVFNQHNTTDGDEMRVILLDDIITSGATATYCVQALRDVGAEVLAVVTLAYTPDPRQART</sequence>
<protein>
    <submittedName>
        <fullName evidence="4">Phosphoribosyl transferase</fullName>
    </submittedName>
</protein>
<proteinExistence type="inferred from homology"/>
<gene>
    <name evidence="4" type="ORF">D2E25_0303</name>
</gene>
<evidence type="ECO:0000313" key="5">
    <source>
        <dbReference type="Proteomes" id="UP000287533"/>
    </source>
</evidence>
<dbReference type="SUPFAM" id="SSF53271">
    <property type="entry name" value="PRTase-like"/>
    <property type="match status" value="1"/>
</dbReference>
<accession>A0A430FME3</accession>
<evidence type="ECO:0000256" key="2">
    <source>
        <dbReference type="SAM" id="MobiDB-lite"/>
    </source>
</evidence>
<dbReference type="PANTHER" id="PTHR47505:SF1">
    <property type="entry name" value="DNA UTILIZATION PROTEIN YHGH"/>
    <property type="match status" value="1"/>
</dbReference>
<dbReference type="InterPro" id="IPR029057">
    <property type="entry name" value="PRTase-like"/>
</dbReference>
<dbReference type="AlphaFoldDB" id="A0A430FME3"/>
<comment type="caution">
    <text evidence="4">The sequence shown here is derived from an EMBL/GenBank/DDBJ whole genome shotgun (WGS) entry which is preliminary data.</text>
</comment>
<evidence type="ECO:0000313" key="4">
    <source>
        <dbReference type="EMBL" id="RSX53997.1"/>
    </source>
</evidence>
<name>A0A430FME3_9BIFI</name>
<keyword evidence="5" id="KW-1185">Reference proteome</keyword>
<dbReference type="EMBL" id="QXGL01000001">
    <property type="protein sequence ID" value="RSX53997.1"/>
    <property type="molecule type" value="Genomic_DNA"/>
</dbReference>
<feature type="region of interest" description="Disordered" evidence="2">
    <location>
        <begin position="86"/>
        <end position="110"/>
    </location>
</feature>